<dbReference type="EMBL" id="JAMZFV010000009">
    <property type="protein sequence ID" value="MCP1110095.1"/>
    <property type="molecule type" value="Genomic_DNA"/>
</dbReference>
<organism evidence="2 3">
    <name type="scientific">Ohessyouella blattaphilus</name>
    <dbReference type="NCBI Taxonomy" id="2949333"/>
    <lineage>
        <taxon>Bacteria</taxon>
        <taxon>Bacillati</taxon>
        <taxon>Bacillota</taxon>
        <taxon>Clostridia</taxon>
        <taxon>Lachnospirales</taxon>
        <taxon>Lachnospiraceae</taxon>
        <taxon>Ohessyouella</taxon>
    </lineage>
</organism>
<dbReference type="Proteomes" id="UP001523565">
    <property type="component" value="Unassembled WGS sequence"/>
</dbReference>
<protein>
    <submittedName>
        <fullName evidence="2">TIGR01906 family membrane protein</fullName>
    </submittedName>
</protein>
<dbReference type="Pfam" id="PF07314">
    <property type="entry name" value="Lit"/>
    <property type="match status" value="1"/>
</dbReference>
<comment type="caution">
    <text evidence="2">The sequence shown here is derived from an EMBL/GenBank/DDBJ whole genome shotgun (WGS) entry which is preliminary data.</text>
</comment>
<keyword evidence="1" id="KW-0472">Membrane</keyword>
<evidence type="ECO:0000256" key="1">
    <source>
        <dbReference type="SAM" id="Phobius"/>
    </source>
</evidence>
<evidence type="ECO:0000313" key="2">
    <source>
        <dbReference type="EMBL" id="MCP1110095.1"/>
    </source>
</evidence>
<keyword evidence="1" id="KW-1133">Transmembrane helix</keyword>
<accession>A0ABT1EHC0</accession>
<keyword evidence="1" id="KW-0812">Transmembrane</keyword>
<dbReference type="NCBIfam" id="TIGR01906">
    <property type="entry name" value="integ_TIGR01906"/>
    <property type="match status" value="1"/>
</dbReference>
<dbReference type="InterPro" id="IPR010178">
    <property type="entry name" value="Lit"/>
</dbReference>
<sequence length="237" mass="27232">MKKIENVVAFLAMVLLIFTILISSFQLAIYGDSEYKFYRTEYEKYDVTSSLGMKLEDVMKVTVQMMDYLIDREEELSITTMVEGKEQDFFNEQDRLHMADVKVLFLGGLKLRNWAAVVALALVAVLILRKADLGSVLFKGFIRAFVAVLIAAGIIGILFATDFTKYFTIFHEIFFTNDLWMFDPAEDYMIRMLPEGFFADMLLRIGVTFGALMAVTLVIIGFLRRFYKNIRTSNKSD</sequence>
<evidence type="ECO:0000313" key="3">
    <source>
        <dbReference type="Proteomes" id="UP001523565"/>
    </source>
</evidence>
<feature type="transmembrane region" description="Helical" evidence="1">
    <location>
        <begin position="140"/>
        <end position="160"/>
    </location>
</feature>
<gene>
    <name evidence="2" type="ORF">NK118_07520</name>
</gene>
<name>A0ABT1EHC0_9FIRM</name>
<feature type="transmembrane region" description="Helical" evidence="1">
    <location>
        <begin position="111"/>
        <end position="128"/>
    </location>
</feature>
<feature type="transmembrane region" description="Helical" evidence="1">
    <location>
        <begin position="7"/>
        <end position="29"/>
    </location>
</feature>
<proteinExistence type="predicted"/>
<keyword evidence="3" id="KW-1185">Reference proteome</keyword>
<dbReference type="RefSeq" id="WP_262068977.1">
    <property type="nucleotide sequence ID" value="NZ_JAMXOC010000009.1"/>
</dbReference>
<feature type="transmembrane region" description="Helical" evidence="1">
    <location>
        <begin position="201"/>
        <end position="223"/>
    </location>
</feature>
<reference evidence="2 3" key="1">
    <citation type="journal article" date="2022" name="Genome Biol. Evol.">
        <title>Host diet, physiology and behaviors set the stage for Lachnospiraceae cladogenesis.</title>
        <authorList>
            <person name="Vera-Ponce De Leon A."/>
            <person name="Schneider M."/>
            <person name="Jahnes B.C."/>
            <person name="Sadowski V."/>
            <person name="Camuy-Velez L.A."/>
            <person name="Duan J."/>
            <person name="Sabree Z.L."/>
        </authorList>
    </citation>
    <scope>NUCLEOTIDE SEQUENCE [LARGE SCALE GENOMIC DNA]</scope>
    <source>
        <strain evidence="2 3">PAL227</strain>
    </source>
</reference>